<evidence type="ECO:0000313" key="6">
    <source>
        <dbReference type="Proteomes" id="UP001174909"/>
    </source>
</evidence>
<keyword evidence="6" id="KW-1185">Reference proteome</keyword>
<gene>
    <name evidence="5" type="ORF">GBAR_LOCUS20228</name>
</gene>
<name>A0AA35X2W8_GEOBA</name>
<dbReference type="InterPro" id="IPR057326">
    <property type="entry name" value="KR_dom"/>
</dbReference>
<dbReference type="SUPFAM" id="SSF51735">
    <property type="entry name" value="NAD(P)-binding Rossmann-fold domains"/>
    <property type="match status" value="1"/>
</dbReference>
<dbReference type="InterPro" id="IPR036291">
    <property type="entry name" value="NAD(P)-bd_dom_sf"/>
</dbReference>
<feature type="non-terminal residue" evidence="5">
    <location>
        <position position="1"/>
    </location>
</feature>
<dbReference type="EMBL" id="CASHTH010002843">
    <property type="protein sequence ID" value="CAI8036055.1"/>
    <property type="molecule type" value="Genomic_DNA"/>
</dbReference>
<dbReference type="AlphaFoldDB" id="A0AA35X2W8"/>
<comment type="caution">
    <text evidence="5">The sequence shown here is derived from an EMBL/GenBank/DDBJ whole genome shotgun (WGS) entry which is preliminary data.</text>
</comment>
<dbReference type="PRINTS" id="PR00081">
    <property type="entry name" value="GDHRDH"/>
</dbReference>
<reference evidence="5" key="1">
    <citation type="submission" date="2023-03" db="EMBL/GenBank/DDBJ databases">
        <authorList>
            <person name="Steffen K."/>
            <person name="Cardenas P."/>
        </authorList>
    </citation>
    <scope>NUCLEOTIDE SEQUENCE</scope>
</reference>
<proteinExistence type="inferred from homology"/>
<dbReference type="PRINTS" id="PR00080">
    <property type="entry name" value="SDRFAMILY"/>
</dbReference>
<evidence type="ECO:0000259" key="4">
    <source>
        <dbReference type="SMART" id="SM00822"/>
    </source>
</evidence>
<dbReference type="Gene3D" id="3.40.50.720">
    <property type="entry name" value="NAD(P)-binding Rossmann-like Domain"/>
    <property type="match status" value="1"/>
</dbReference>
<dbReference type="Pfam" id="PF00106">
    <property type="entry name" value="adh_short"/>
    <property type="match status" value="1"/>
</dbReference>
<dbReference type="PANTHER" id="PTHR43639">
    <property type="entry name" value="OXIDOREDUCTASE, SHORT-CHAIN DEHYDROGENASE/REDUCTASE FAMILY (AFU_ORTHOLOGUE AFUA_5G02870)"/>
    <property type="match status" value="1"/>
</dbReference>
<dbReference type="InterPro" id="IPR002347">
    <property type="entry name" value="SDR_fam"/>
</dbReference>
<dbReference type="CDD" id="cd05233">
    <property type="entry name" value="SDR_c"/>
    <property type="match status" value="1"/>
</dbReference>
<dbReference type="InterPro" id="IPR020904">
    <property type="entry name" value="Sc_DH/Rdtase_CS"/>
</dbReference>
<evidence type="ECO:0000313" key="5">
    <source>
        <dbReference type="EMBL" id="CAI8036055.1"/>
    </source>
</evidence>
<sequence>EGKTALVTGGSSGIGEAIALRFAAEGARIAVAGSSSLAKAQGVVDKIEAAGGAAQAFVGDVRDVNAVKALVADVKAAFGRIDILVNSAGIFEPNFIGETTETQYDEMMDINVKGSFFAINEVAPIMIEQGGGKIVNLSSVCGNMGFKTFSVYCATKAAINLLTRSLALELSPHNIAVNAILPGNTATPMNEKIRSEPQFKEMLEGMSAVTPSTRTYSDADDMASAALFLCSEDGRAAHGSLMLLDEGISCGL</sequence>
<protein>
    <submittedName>
        <fullName evidence="5">3-oxoacyl-[acyl-carrier-protein] reductase FabG</fullName>
    </submittedName>
</protein>
<dbReference type="PROSITE" id="PS00061">
    <property type="entry name" value="ADH_SHORT"/>
    <property type="match status" value="1"/>
</dbReference>
<dbReference type="GO" id="GO:0016491">
    <property type="term" value="F:oxidoreductase activity"/>
    <property type="evidence" value="ECO:0007669"/>
    <property type="project" value="UniProtKB-KW"/>
</dbReference>
<dbReference type="GO" id="GO:0006629">
    <property type="term" value="P:lipid metabolic process"/>
    <property type="evidence" value="ECO:0007669"/>
    <property type="project" value="UniProtKB-ARBA"/>
</dbReference>
<evidence type="ECO:0000256" key="2">
    <source>
        <dbReference type="ARBA" id="ARBA00023002"/>
    </source>
</evidence>
<organism evidence="5 6">
    <name type="scientific">Geodia barretti</name>
    <name type="common">Barrett's horny sponge</name>
    <dbReference type="NCBI Taxonomy" id="519541"/>
    <lineage>
        <taxon>Eukaryota</taxon>
        <taxon>Metazoa</taxon>
        <taxon>Porifera</taxon>
        <taxon>Demospongiae</taxon>
        <taxon>Heteroscleromorpha</taxon>
        <taxon>Tetractinellida</taxon>
        <taxon>Astrophorina</taxon>
        <taxon>Geodiidae</taxon>
        <taxon>Geodia</taxon>
    </lineage>
</organism>
<evidence type="ECO:0000256" key="1">
    <source>
        <dbReference type="ARBA" id="ARBA00006484"/>
    </source>
</evidence>
<evidence type="ECO:0000256" key="3">
    <source>
        <dbReference type="RuleBase" id="RU000363"/>
    </source>
</evidence>
<keyword evidence="2" id="KW-0560">Oxidoreductase</keyword>
<comment type="similarity">
    <text evidence="1 3">Belongs to the short-chain dehydrogenases/reductases (SDR) family.</text>
</comment>
<accession>A0AA35X2W8</accession>
<dbReference type="FunFam" id="3.40.50.720:FF:000084">
    <property type="entry name" value="Short-chain dehydrogenase reductase"/>
    <property type="match status" value="1"/>
</dbReference>
<dbReference type="PANTHER" id="PTHR43639:SF1">
    <property type="entry name" value="SHORT-CHAIN DEHYDROGENASE_REDUCTASE FAMILY PROTEIN"/>
    <property type="match status" value="1"/>
</dbReference>
<dbReference type="Proteomes" id="UP001174909">
    <property type="component" value="Unassembled WGS sequence"/>
</dbReference>
<dbReference type="SMART" id="SM00822">
    <property type="entry name" value="PKS_KR"/>
    <property type="match status" value="1"/>
</dbReference>
<feature type="domain" description="Ketoreductase" evidence="4">
    <location>
        <begin position="3"/>
        <end position="183"/>
    </location>
</feature>